<comment type="subcellular location">
    <subcellularLocation>
        <location evidence="1">Chromosome</location>
    </subcellularLocation>
</comment>
<dbReference type="GO" id="GO:0051301">
    <property type="term" value="P:cell division"/>
    <property type="evidence" value="ECO:0007669"/>
    <property type="project" value="UniProtKB-KW"/>
</dbReference>
<evidence type="ECO:0000256" key="1">
    <source>
        <dbReference type="ARBA" id="ARBA00004286"/>
    </source>
</evidence>
<dbReference type="Gene3D" id="1.25.10.10">
    <property type="entry name" value="Leucine-rich Repeat Variant"/>
    <property type="match status" value="1"/>
</dbReference>
<feature type="region of interest" description="Disordered" evidence="9">
    <location>
        <begin position="949"/>
        <end position="980"/>
    </location>
</feature>
<dbReference type="AlphaFoldDB" id="A0A8J5XV10"/>
<dbReference type="GO" id="GO:0000796">
    <property type="term" value="C:condensin complex"/>
    <property type="evidence" value="ECO:0007669"/>
    <property type="project" value="InterPro"/>
</dbReference>
<evidence type="ECO:0000256" key="6">
    <source>
        <dbReference type="ARBA" id="ARBA00023067"/>
    </source>
</evidence>
<feature type="domain" description="Nuclear condensin complex subunit 3 C-terminal" evidence="10">
    <location>
        <begin position="542"/>
        <end position="791"/>
    </location>
</feature>
<name>A0A8J5XV10_DIALT</name>
<proteinExistence type="inferred from homology"/>
<feature type="coiled-coil region" evidence="8">
    <location>
        <begin position="504"/>
        <end position="531"/>
    </location>
</feature>
<dbReference type="InterPro" id="IPR027165">
    <property type="entry name" value="CND3"/>
</dbReference>
<dbReference type="InterPro" id="IPR011989">
    <property type="entry name" value="ARM-like"/>
</dbReference>
<feature type="region of interest" description="Disordered" evidence="9">
    <location>
        <begin position="442"/>
        <end position="466"/>
    </location>
</feature>
<evidence type="ECO:0000256" key="4">
    <source>
        <dbReference type="ARBA" id="ARBA00022618"/>
    </source>
</evidence>
<evidence type="ECO:0000256" key="5">
    <source>
        <dbReference type="ARBA" id="ARBA00022776"/>
    </source>
</evidence>
<dbReference type="OrthoDB" id="27187at2759"/>
<keyword evidence="3" id="KW-0158">Chromosome</keyword>
<comment type="caution">
    <text evidence="11">The sequence shown here is derived from an EMBL/GenBank/DDBJ whole genome shotgun (WGS) entry which is preliminary data.</text>
</comment>
<organism evidence="11 12">
    <name type="scientific">Diacronema lutheri</name>
    <name type="common">Unicellular marine alga</name>
    <name type="synonym">Monochrysis lutheri</name>
    <dbReference type="NCBI Taxonomy" id="2081491"/>
    <lineage>
        <taxon>Eukaryota</taxon>
        <taxon>Haptista</taxon>
        <taxon>Haptophyta</taxon>
        <taxon>Pavlovophyceae</taxon>
        <taxon>Pavlovales</taxon>
        <taxon>Pavlovaceae</taxon>
        <taxon>Diacronema</taxon>
    </lineage>
</organism>
<dbReference type="PANTHER" id="PTHR14418">
    <property type="entry name" value="CONDENSIN COMPLEX SUBUNIT 3-RELATED"/>
    <property type="match status" value="1"/>
</dbReference>
<dbReference type="InterPro" id="IPR016024">
    <property type="entry name" value="ARM-type_fold"/>
</dbReference>
<protein>
    <recommendedName>
        <fullName evidence="10">Nuclear condensin complex subunit 3 C-terminal domain-containing protein</fullName>
    </recommendedName>
</protein>
<comment type="similarity">
    <text evidence="2">Belongs to the CND3 (condensin subunit 3) family.</text>
</comment>
<keyword evidence="7" id="KW-0131">Cell cycle</keyword>
<evidence type="ECO:0000256" key="7">
    <source>
        <dbReference type="ARBA" id="ARBA00023306"/>
    </source>
</evidence>
<evidence type="ECO:0000313" key="11">
    <source>
        <dbReference type="EMBL" id="KAG8465925.1"/>
    </source>
</evidence>
<dbReference type="PANTHER" id="PTHR14418:SF5">
    <property type="entry name" value="CONDENSIN COMPLEX SUBUNIT 3"/>
    <property type="match status" value="1"/>
</dbReference>
<evidence type="ECO:0000256" key="3">
    <source>
        <dbReference type="ARBA" id="ARBA00022454"/>
    </source>
</evidence>
<dbReference type="Pfam" id="PF12719">
    <property type="entry name" value="Cnd3"/>
    <property type="match status" value="1"/>
</dbReference>
<dbReference type="GO" id="GO:0007076">
    <property type="term" value="P:mitotic chromosome condensation"/>
    <property type="evidence" value="ECO:0007669"/>
    <property type="project" value="InterPro"/>
</dbReference>
<keyword evidence="6" id="KW-0226">DNA condensation</keyword>
<dbReference type="EMBL" id="JAGTXO010000009">
    <property type="protein sequence ID" value="KAG8465925.1"/>
    <property type="molecule type" value="Genomic_DNA"/>
</dbReference>
<evidence type="ECO:0000256" key="9">
    <source>
        <dbReference type="SAM" id="MobiDB-lite"/>
    </source>
</evidence>
<dbReference type="SUPFAM" id="SSF48371">
    <property type="entry name" value="ARM repeat"/>
    <property type="match status" value="1"/>
</dbReference>
<keyword evidence="8" id="KW-0175">Coiled coil</keyword>
<evidence type="ECO:0000259" key="10">
    <source>
        <dbReference type="Pfam" id="PF12719"/>
    </source>
</evidence>
<keyword evidence="12" id="KW-1185">Reference proteome</keyword>
<sequence>MELMSPLFTEAQRSVATHKKCVKALAAVRARSDEAIFRAELVKCANCALLVYKREPAVERLVQFLVAFVTAEDASAGGAEGTDEESLLTFFLDHLVKHHECKDKAVRFRATQMVGLIMNGLAEDAELSEDAFDAVQAAMLARTHDKVPLVRVHAAHALHRLQVPTEEDDPVTLELVRLMAADTSADVRLVALKSVGLSRHTLPHIIQRARDVKPEVRKATYAVVGAKLDPKWLSIAQRVALLRDGLRERDDAVRAACVEMVAVHWLRKAVGSASAVIATLDPEAHADVAELAARELVRVAGMPAELAAGAPWRNGAPRLRVEQALLLRVRFEMWAVGSASARAQLDECAPDVPALVGVLSAHAEQPAVLCELLRLARVLDLSDEAGRRMLGAHASALLGSTAHVARPGGAPLAVVALEVLRATHESELALVREVAELISELHDPLDGPDDDAGGEGGAARAPADAAPADAADAADAALADALARGGELKSQLASCVALDDLDAAAMIKRDIRELEEHVAQLEAARAPARRASDANVHALGALRLAHALLASTSCDARTPEIAGLLAAIILPAMQNAAEPVREVAAVCLGLSCSLGAQFASRYWPVLVQAAARDSAPVRAAALRALADVACTWSPAQLSAAAEGGAPGADGQEAAAECARALCRAAVRDGGAAEPEVQAAGAQGACKLLLLGRVDEPLRTPCLASALCALFAAEAAQRALDGDGARSDGANDGAADALGGMCQFVQLFLGAFRASEQRRALAAALVPLARASAAAPRRTAWANIDVERVARLVAFYAGEAACAPLALAIARELWARPDAAYSAALAKGLCALEPSAAPPGDGDEHSRADDALLAEACKLLRALVGTDSALDKAPARAVAKWLSAHARDAIENGCLHRDEDNGDDDGDDEYNWEAAPVPDAMALAAEEASRGHDKVLELILALCSSIPRHAAARESDGAPTPAPVGRATRRLAKKTTAVRAT</sequence>
<keyword evidence="5" id="KW-0498">Mitosis</keyword>
<dbReference type="Proteomes" id="UP000751190">
    <property type="component" value="Unassembled WGS sequence"/>
</dbReference>
<dbReference type="InterPro" id="IPR025977">
    <property type="entry name" value="Cnd3_C"/>
</dbReference>
<gene>
    <name evidence="11" type="ORF">KFE25_005495</name>
</gene>
<evidence type="ECO:0000256" key="8">
    <source>
        <dbReference type="SAM" id="Coils"/>
    </source>
</evidence>
<dbReference type="GO" id="GO:0000793">
    <property type="term" value="C:condensed chromosome"/>
    <property type="evidence" value="ECO:0007669"/>
    <property type="project" value="TreeGrafter"/>
</dbReference>
<evidence type="ECO:0000313" key="12">
    <source>
        <dbReference type="Proteomes" id="UP000751190"/>
    </source>
</evidence>
<keyword evidence="4" id="KW-0132">Cell division</keyword>
<reference evidence="11" key="1">
    <citation type="submission" date="2021-05" db="EMBL/GenBank/DDBJ databases">
        <title>The genome of the haptophyte Pavlova lutheri (Diacronema luteri, Pavlovales) - a model for lipid biosynthesis in eukaryotic algae.</title>
        <authorList>
            <person name="Hulatt C.J."/>
            <person name="Posewitz M.C."/>
        </authorList>
    </citation>
    <scope>NUCLEOTIDE SEQUENCE</scope>
    <source>
        <strain evidence="11">NIVA-4/92</strain>
    </source>
</reference>
<evidence type="ECO:0000256" key="2">
    <source>
        <dbReference type="ARBA" id="ARBA00006533"/>
    </source>
</evidence>
<accession>A0A8J5XV10</accession>